<dbReference type="AlphaFoldDB" id="A0A1G2US33"/>
<accession>A0A1G2US33</accession>
<protein>
    <recommendedName>
        <fullName evidence="2">Peptide deformylase</fullName>
        <shortName evidence="2">PDF</shortName>
        <ecNumber evidence="2">3.5.1.88</ecNumber>
    </recommendedName>
    <alternativeName>
        <fullName evidence="2">Polypeptide deformylase</fullName>
    </alternativeName>
</protein>
<dbReference type="InterPro" id="IPR023635">
    <property type="entry name" value="Peptide_deformylase"/>
</dbReference>
<dbReference type="Gene3D" id="3.90.45.10">
    <property type="entry name" value="Peptide deformylase"/>
    <property type="match status" value="1"/>
</dbReference>
<feature type="binding site" evidence="2">
    <location>
        <position position="166"/>
    </location>
    <ligand>
        <name>Fe cation</name>
        <dbReference type="ChEBI" id="CHEBI:24875"/>
    </ligand>
</feature>
<sequence>MNEIVQKENKILRNISKEVPIEDIKSRRIEIIIRRMVKALNTQEDGVAIAAPQIGESLRIFVVSKKIFEIMEVEKTKSKGSKRENIEAFEKEKTEFKDMVFINPEILKQSKKQMLTEEGCLSVRWLYGKVKRSEKTSVRAYDEDGKSFTLGGSGLLSQALQHEIDHLNGILFIDKAINLKEMIPTKEKIK</sequence>
<dbReference type="PANTHER" id="PTHR10458:SF22">
    <property type="entry name" value="PEPTIDE DEFORMYLASE"/>
    <property type="match status" value="1"/>
</dbReference>
<dbReference type="CDD" id="cd00487">
    <property type="entry name" value="Pep_deformylase"/>
    <property type="match status" value="1"/>
</dbReference>
<dbReference type="GO" id="GO:0046872">
    <property type="term" value="F:metal ion binding"/>
    <property type="evidence" value="ECO:0007669"/>
    <property type="project" value="UniProtKB-KW"/>
</dbReference>
<dbReference type="HAMAP" id="MF_00163">
    <property type="entry name" value="Pep_deformylase"/>
    <property type="match status" value="1"/>
</dbReference>
<dbReference type="GO" id="GO:0042586">
    <property type="term" value="F:peptide deformylase activity"/>
    <property type="evidence" value="ECO:0007669"/>
    <property type="project" value="UniProtKB-UniRule"/>
</dbReference>
<dbReference type="PIRSF" id="PIRSF004749">
    <property type="entry name" value="Pep_def"/>
    <property type="match status" value="1"/>
</dbReference>
<dbReference type="PANTHER" id="PTHR10458">
    <property type="entry name" value="PEPTIDE DEFORMYLASE"/>
    <property type="match status" value="1"/>
</dbReference>
<reference evidence="3 4" key="1">
    <citation type="journal article" date="2016" name="Nat. Commun.">
        <title>Thousands of microbial genomes shed light on interconnected biogeochemical processes in an aquifer system.</title>
        <authorList>
            <person name="Anantharaman K."/>
            <person name="Brown C.T."/>
            <person name="Hug L.A."/>
            <person name="Sharon I."/>
            <person name="Castelle C.J."/>
            <person name="Probst A.J."/>
            <person name="Thomas B.C."/>
            <person name="Singh A."/>
            <person name="Wilkins M.J."/>
            <person name="Karaoz U."/>
            <person name="Brodie E.L."/>
            <person name="Williams K.H."/>
            <person name="Hubbard S.S."/>
            <person name="Banfield J.F."/>
        </authorList>
    </citation>
    <scope>NUCLEOTIDE SEQUENCE [LARGE SCALE GENOMIC DNA]</scope>
</reference>
<dbReference type="InterPro" id="IPR036821">
    <property type="entry name" value="Peptide_deformylase_sf"/>
</dbReference>
<comment type="cofactor">
    <cofactor evidence="2">
        <name>Fe(2+)</name>
        <dbReference type="ChEBI" id="CHEBI:29033"/>
    </cofactor>
    <text evidence="2">Binds 1 Fe(2+) ion.</text>
</comment>
<organism evidence="3 4">
    <name type="scientific">Candidatus Zambryskibacteria bacterium RIFCSPLOWO2_12_FULL_39_16</name>
    <dbReference type="NCBI Taxonomy" id="1802775"/>
    <lineage>
        <taxon>Bacteria</taxon>
        <taxon>Candidatus Zambryskiibacteriota</taxon>
    </lineage>
</organism>
<dbReference type="GO" id="GO:0006412">
    <property type="term" value="P:translation"/>
    <property type="evidence" value="ECO:0007669"/>
    <property type="project" value="UniProtKB-UniRule"/>
</dbReference>
<comment type="caution">
    <text evidence="3">The sequence shown here is derived from an EMBL/GenBank/DDBJ whole genome shotgun (WGS) entry which is preliminary data.</text>
</comment>
<keyword evidence="2" id="KW-0378">Hydrolase</keyword>
<evidence type="ECO:0000313" key="4">
    <source>
        <dbReference type="Proteomes" id="UP000177276"/>
    </source>
</evidence>
<evidence type="ECO:0000256" key="1">
    <source>
        <dbReference type="ARBA" id="ARBA00010759"/>
    </source>
</evidence>
<name>A0A1G2US33_9BACT</name>
<dbReference type="PRINTS" id="PR01576">
    <property type="entry name" value="PDEFORMYLASE"/>
</dbReference>
<keyword evidence="2" id="KW-0479">Metal-binding</keyword>
<proteinExistence type="inferred from homology"/>
<dbReference type="Pfam" id="PF01327">
    <property type="entry name" value="Pep_deformylase"/>
    <property type="match status" value="1"/>
</dbReference>
<keyword evidence="2" id="KW-0648">Protein biosynthesis</keyword>
<dbReference type="Proteomes" id="UP000177276">
    <property type="component" value="Unassembled WGS sequence"/>
</dbReference>
<keyword evidence="2" id="KW-0408">Iron</keyword>
<evidence type="ECO:0000256" key="2">
    <source>
        <dbReference type="HAMAP-Rule" id="MF_00163"/>
    </source>
</evidence>
<dbReference type="EMBL" id="MHWS01000014">
    <property type="protein sequence ID" value="OHB12189.1"/>
    <property type="molecule type" value="Genomic_DNA"/>
</dbReference>
<dbReference type="SUPFAM" id="SSF56420">
    <property type="entry name" value="Peptide deformylase"/>
    <property type="match status" value="1"/>
</dbReference>
<feature type="binding site" evidence="2">
    <location>
        <position position="120"/>
    </location>
    <ligand>
        <name>Fe cation</name>
        <dbReference type="ChEBI" id="CHEBI:24875"/>
    </ligand>
</feature>
<comment type="function">
    <text evidence="2">Removes the formyl group from the N-terminal Met of newly synthesized proteins. Requires at least a dipeptide for an efficient rate of reaction. N-terminal L-methionine is a prerequisite for activity but the enzyme has broad specificity at other positions.</text>
</comment>
<comment type="catalytic activity">
    <reaction evidence="2">
        <text>N-terminal N-formyl-L-methionyl-[peptide] + H2O = N-terminal L-methionyl-[peptide] + formate</text>
        <dbReference type="Rhea" id="RHEA:24420"/>
        <dbReference type="Rhea" id="RHEA-COMP:10639"/>
        <dbReference type="Rhea" id="RHEA-COMP:10640"/>
        <dbReference type="ChEBI" id="CHEBI:15377"/>
        <dbReference type="ChEBI" id="CHEBI:15740"/>
        <dbReference type="ChEBI" id="CHEBI:49298"/>
        <dbReference type="ChEBI" id="CHEBI:64731"/>
        <dbReference type="EC" id="3.5.1.88"/>
    </reaction>
</comment>
<dbReference type="EC" id="3.5.1.88" evidence="2"/>
<feature type="binding site" evidence="2">
    <location>
        <position position="162"/>
    </location>
    <ligand>
        <name>Fe cation</name>
        <dbReference type="ChEBI" id="CHEBI:24875"/>
    </ligand>
</feature>
<evidence type="ECO:0000313" key="3">
    <source>
        <dbReference type="EMBL" id="OHB12189.1"/>
    </source>
</evidence>
<gene>
    <name evidence="2" type="primary">def</name>
    <name evidence="3" type="ORF">A3G46_00035</name>
</gene>
<feature type="active site" evidence="2">
    <location>
        <position position="163"/>
    </location>
</feature>
<comment type="similarity">
    <text evidence="1 2">Belongs to the polypeptide deformylase family.</text>
</comment>